<dbReference type="InterPro" id="IPR001387">
    <property type="entry name" value="Cro/C1-type_HTH"/>
</dbReference>
<dbReference type="Proteomes" id="UP000295710">
    <property type="component" value="Unassembled WGS sequence"/>
</dbReference>
<comment type="caution">
    <text evidence="3">The sequence shown here is derived from an EMBL/GenBank/DDBJ whole genome shotgun (WGS) entry which is preliminary data.</text>
</comment>
<dbReference type="RefSeq" id="WP_132280405.1">
    <property type="nucleotide sequence ID" value="NZ_JAOBST010000060.1"/>
</dbReference>
<dbReference type="PROSITE" id="PS50943">
    <property type="entry name" value="HTH_CROC1"/>
    <property type="match status" value="1"/>
</dbReference>
<dbReference type="Pfam" id="PF01381">
    <property type="entry name" value="HTH_3"/>
    <property type="match status" value="1"/>
</dbReference>
<protein>
    <submittedName>
        <fullName evidence="3">XRE family transcriptional regulator</fullName>
    </submittedName>
</protein>
<dbReference type="GO" id="GO:0003677">
    <property type="term" value="F:DNA binding"/>
    <property type="evidence" value="ECO:0007669"/>
    <property type="project" value="UniProtKB-KW"/>
</dbReference>
<dbReference type="SUPFAM" id="SSF47413">
    <property type="entry name" value="lambda repressor-like DNA-binding domains"/>
    <property type="match status" value="1"/>
</dbReference>
<dbReference type="PANTHER" id="PTHR46558">
    <property type="entry name" value="TRACRIPTIONAL REGULATORY PROTEIN-RELATED-RELATED"/>
    <property type="match status" value="1"/>
</dbReference>
<organism evidence="3 4">
    <name type="scientific">Extibacter muris</name>
    <dbReference type="NCBI Taxonomy" id="1796622"/>
    <lineage>
        <taxon>Bacteria</taxon>
        <taxon>Bacillati</taxon>
        <taxon>Bacillota</taxon>
        <taxon>Clostridia</taxon>
        <taxon>Lachnospirales</taxon>
        <taxon>Lachnospiraceae</taxon>
        <taxon>Extibacter</taxon>
    </lineage>
</organism>
<name>A0A4R4FAM7_9FIRM</name>
<evidence type="ECO:0000313" key="3">
    <source>
        <dbReference type="EMBL" id="TDA20545.1"/>
    </source>
</evidence>
<evidence type="ECO:0000313" key="4">
    <source>
        <dbReference type="Proteomes" id="UP000295710"/>
    </source>
</evidence>
<dbReference type="SMART" id="SM00530">
    <property type="entry name" value="HTH_XRE"/>
    <property type="match status" value="1"/>
</dbReference>
<dbReference type="Gene3D" id="1.10.260.40">
    <property type="entry name" value="lambda repressor-like DNA-binding domains"/>
    <property type="match status" value="1"/>
</dbReference>
<accession>A0A4R4FAM7</accession>
<gene>
    <name evidence="3" type="ORF">E1963_16605</name>
</gene>
<dbReference type="EMBL" id="SMMX01000019">
    <property type="protein sequence ID" value="TDA20545.1"/>
    <property type="molecule type" value="Genomic_DNA"/>
</dbReference>
<evidence type="ECO:0000259" key="2">
    <source>
        <dbReference type="PROSITE" id="PS50943"/>
    </source>
</evidence>
<evidence type="ECO:0000256" key="1">
    <source>
        <dbReference type="ARBA" id="ARBA00023125"/>
    </source>
</evidence>
<reference evidence="3 4" key="1">
    <citation type="journal article" date="2016" name="Nat. Microbiol.">
        <title>The Mouse Intestinal Bacterial Collection (miBC) provides host-specific insight into cultured diversity and functional potential of the gut microbiota.</title>
        <authorList>
            <person name="Lagkouvardos I."/>
            <person name="Pukall R."/>
            <person name="Abt B."/>
            <person name="Foesel B.U."/>
            <person name="Meier-Kolthoff J.P."/>
            <person name="Kumar N."/>
            <person name="Bresciani A."/>
            <person name="Martinez I."/>
            <person name="Just S."/>
            <person name="Ziegler C."/>
            <person name="Brugiroux S."/>
            <person name="Garzetti D."/>
            <person name="Wenning M."/>
            <person name="Bui T.P."/>
            <person name="Wang J."/>
            <person name="Hugenholtz F."/>
            <person name="Plugge C.M."/>
            <person name="Peterson D.A."/>
            <person name="Hornef M.W."/>
            <person name="Baines J.F."/>
            <person name="Smidt H."/>
            <person name="Walter J."/>
            <person name="Kristiansen K."/>
            <person name="Nielsen H.B."/>
            <person name="Haller D."/>
            <person name="Overmann J."/>
            <person name="Stecher B."/>
            <person name="Clavel T."/>
        </authorList>
    </citation>
    <scope>NUCLEOTIDE SEQUENCE [LARGE SCALE GENOMIC DNA]</scope>
    <source>
        <strain evidence="3 4">DSM 28560</strain>
    </source>
</reference>
<keyword evidence="1" id="KW-0238">DNA-binding</keyword>
<feature type="domain" description="HTH cro/C1-type" evidence="2">
    <location>
        <begin position="12"/>
        <end position="66"/>
    </location>
</feature>
<proteinExistence type="predicted"/>
<dbReference type="PANTHER" id="PTHR46558:SF11">
    <property type="entry name" value="HTH-TYPE TRANSCRIPTIONAL REGULATOR XRE"/>
    <property type="match status" value="1"/>
</dbReference>
<dbReference type="AlphaFoldDB" id="A0A4R4FAM7"/>
<dbReference type="InterPro" id="IPR010982">
    <property type="entry name" value="Lambda_DNA-bd_dom_sf"/>
</dbReference>
<sequence>MEKNISFKSERLKELRRNVKMTQKDFGKKIGCTMASLSAYENGSKTPPAPLLANIAREFDCSIDWLFGLKDDMPYKIKERPASTYSEYIKKLFLLQDSSIGLFANCDCSHKQKDLSNCKGIAFYDPVIKLFLKSWQETATLYKKGIIDKNIYDAWKEKVMRDFNHLIMVEDDTWQDFTASYDQFKHYVEWTEYEALLEALKQSTGFVIDEPPKIE</sequence>
<keyword evidence="4" id="KW-1185">Reference proteome</keyword>
<dbReference type="CDD" id="cd00093">
    <property type="entry name" value="HTH_XRE"/>
    <property type="match status" value="1"/>
</dbReference>